<protein>
    <submittedName>
        <fullName evidence="1">Uncharacterized protein</fullName>
    </submittedName>
</protein>
<keyword evidence="2" id="KW-1185">Reference proteome</keyword>
<dbReference type="EMBL" id="CM056810">
    <property type="protein sequence ID" value="KAJ8646185.1"/>
    <property type="molecule type" value="Genomic_DNA"/>
</dbReference>
<proteinExistence type="predicted"/>
<evidence type="ECO:0000313" key="2">
    <source>
        <dbReference type="Proteomes" id="UP001234297"/>
    </source>
</evidence>
<gene>
    <name evidence="1" type="ORF">MRB53_007933</name>
</gene>
<organism evidence="1 2">
    <name type="scientific">Persea americana</name>
    <name type="common">Avocado</name>
    <dbReference type="NCBI Taxonomy" id="3435"/>
    <lineage>
        <taxon>Eukaryota</taxon>
        <taxon>Viridiplantae</taxon>
        <taxon>Streptophyta</taxon>
        <taxon>Embryophyta</taxon>
        <taxon>Tracheophyta</taxon>
        <taxon>Spermatophyta</taxon>
        <taxon>Magnoliopsida</taxon>
        <taxon>Magnoliidae</taxon>
        <taxon>Laurales</taxon>
        <taxon>Lauraceae</taxon>
        <taxon>Persea</taxon>
    </lineage>
</organism>
<sequence>METKLTEELGKRVKNEARPAENQMLRETNAPVQRTSESMFNAPDQRRAMGHMETKLMEEQGKSIKNEARPAENQVFRETIASVQRRSENVFNAPNKKKAVGHMEAKLTEELGKRIKNEARPAENQVFRETIAPIQRRIESTFNAPDQRRVESLGRAVEKEKEKEKEKGTAQKEKKEGDNRRPERRDDSVGVGGTAENIIMGQIINGTDQSAVNIKAPVPPTSSNNSEKSIGSEGNLKKRKDFETNGFAYENDLHPTKLPRLASSSQMPLENGKNFESSHISIRCSSERREGCSSERLGETNYRKGEINKEHKINGTVKVQPSTVISMRTSVPLEPLVGCEASNRPPHPDSIRLNQLLSIPKMEEWSDFDDQEWLFSSNSIHSKTTAPDAATEATQVWREALRIESADVIALPYVIPF</sequence>
<dbReference type="Proteomes" id="UP001234297">
    <property type="component" value="Chromosome 2"/>
</dbReference>
<comment type="caution">
    <text evidence="1">The sequence shown here is derived from an EMBL/GenBank/DDBJ whole genome shotgun (WGS) entry which is preliminary data.</text>
</comment>
<accession>A0ACC2MKM1</accession>
<evidence type="ECO:0000313" key="1">
    <source>
        <dbReference type="EMBL" id="KAJ8646185.1"/>
    </source>
</evidence>
<reference evidence="1 2" key="1">
    <citation type="journal article" date="2022" name="Hortic Res">
        <title>A haplotype resolved chromosomal level avocado genome allows analysis of novel avocado genes.</title>
        <authorList>
            <person name="Nath O."/>
            <person name="Fletcher S.J."/>
            <person name="Hayward A."/>
            <person name="Shaw L.M."/>
            <person name="Masouleh A.K."/>
            <person name="Furtado A."/>
            <person name="Henry R.J."/>
            <person name="Mitter N."/>
        </authorList>
    </citation>
    <scope>NUCLEOTIDE SEQUENCE [LARGE SCALE GENOMIC DNA]</scope>
    <source>
        <strain evidence="2">cv. Hass</strain>
    </source>
</reference>
<name>A0ACC2MKM1_PERAE</name>